<dbReference type="EC" id="3.5.99.2" evidence="3"/>
<sequence length="232" mass="26376">MEKHEKTNKMGIVDKWLKKHSVAYSGATRHPFIHSIRHGTVDLSSFKRWLGQDYVFVRASVPFVASVLLKAWKESDDSSDVEVILGGVAAFNDELAWFKKEASKWDVSLSDVVPLNANLRYCSFLESLMSSDIEYTVAITAFWACETVYQDSFAHCLEDNSNTPEELRETCERWGNDGFGQYCLSLREIANRLLDKAPADVVSKAEVVFLRVLEYEVEFWNMSHAETSGLTL</sequence>
<comment type="catalytic activity">
    <reaction evidence="1">
        <text>4-amino-5-aminomethyl-2-methylpyrimidine + H2O = 4-amino-5-hydroxymethyl-2-methylpyrimidine + NH4(+)</text>
        <dbReference type="Rhea" id="RHEA:31799"/>
        <dbReference type="ChEBI" id="CHEBI:15377"/>
        <dbReference type="ChEBI" id="CHEBI:16892"/>
        <dbReference type="ChEBI" id="CHEBI:28938"/>
        <dbReference type="ChEBI" id="CHEBI:63416"/>
        <dbReference type="EC" id="3.5.99.2"/>
    </reaction>
</comment>
<evidence type="ECO:0000256" key="1">
    <source>
        <dbReference type="ARBA" id="ARBA00001881"/>
    </source>
</evidence>
<feature type="domain" description="Thiaminase-2/PQQC" evidence="12">
    <location>
        <begin position="20"/>
        <end position="223"/>
    </location>
</feature>
<dbReference type="InterPro" id="IPR004305">
    <property type="entry name" value="Thiaminase-2/PQQC"/>
</dbReference>
<comment type="caution">
    <text evidence="13">The sequence shown here is derived from an EMBL/GenBank/DDBJ whole genome shotgun (WGS) entry which is preliminary data.</text>
</comment>
<evidence type="ECO:0000256" key="3">
    <source>
        <dbReference type="ARBA" id="ARBA00012684"/>
    </source>
</evidence>
<evidence type="ECO:0000259" key="12">
    <source>
        <dbReference type="Pfam" id="PF03070"/>
    </source>
</evidence>
<dbReference type="GO" id="GO:0050334">
    <property type="term" value="F:thiaminase activity"/>
    <property type="evidence" value="ECO:0007669"/>
    <property type="project" value="UniProtKB-EC"/>
</dbReference>
<dbReference type="PANTHER" id="PTHR43198:SF5">
    <property type="entry name" value="BIFUNCTIONAL TENA-E PROTEIN"/>
    <property type="match status" value="1"/>
</dbReference>
<dbReference type="FunFam" id="1.20.910.10:FF:000007">
    <property type="entry name" value="Bifunctional TENA-E protein"/>
    <property type="match status" value="1"/>
</dbReference>
<dbReference type="CDD" id="cd19357">
    <property type="entry name" value="TenA_E_At3g16990-like"/>
    <property type="match status" value="1"/>
</dbReference>
<evidence type="ECO:0000256" key="10">
    <source>
        <dbReference type="ARBA" id="ARBA00079571"/>
    </source>
</evidence>
<keyword evidence="5" id="KW-0784">Thiamine biosynthesis</keyword>
<evidence type="ECO:0000256" key="6">
    <source>
        <dbReference type="ARBA" id="ARBA00023157"/>
    </source>
</evidence>
<dbReference type="AlphaFoldDB" id="A0A4S4EPI0"/>
<evidence type="ECO:0000256" key="9">
    <source>
        <dbReference type="ARBA" id="ARBA00077314"/>
    </source>
</evidence>
<organism evidence="13 14">
    <name type="scientific">Camellia sinensis var. sinensis</name>
    <name type="common">China tea</name>
    <dbReference type="NCBI Taxonomy" id="542762"/>
    <lineage>
        <taxon>Eukaryota</taxon>
        <taxon>Viridiplantae</taxon>
        <taxon>Streptophyta</taxon>
        <taxon>Embryophyta</taxon>
        <taxon>Tracheophyta</taxon>
        <taxon>Spermatophyta</taxon>
        <taxon>Magnoliopsida</taxon>
        <taxon>eudicotyledons</taxon>
        <taxon>Gunneridae</taxon>
        <taxon>Pentapetalae</taxon>
        <taxon>asterids</taxon>
        <taxon>Ericales</taxon>
        <taxon>Theaceae</taxon>
        <taxon>Camellia</taxon>
    </lineage>
</organism>
<evidence type="ECO:0000256" key="7">
    <source>
        <dbReference type="ARBA" id="ARBA00050721"/>
    </source>
</evidence>
<dbReference type="SUPFAM" id="SSF48613">
    <property type="entry name" value="Heme oxygenase-like"/>
    <property type="match status" value="1"/>
</dbReference>
<evidence type="ECO:0000256" key="2">
    <source>
        <dbReference type="ARBA" id="ARBA00004948"/>
    </source>
</evidence>
<protein>
    <recommendedName>
        <fullName evidence="3">aminopyrimidine aminohydrolase</fullName>
        <ecNumber evidence="3">3.5.99.2</ecNumber>
    </recommendedName>
    <alternativeName>
        <fullName evidence="10">Aminopyrimidine aminohydrolase</fullName>
    </alternativeName>
    <alternativeName>
        <fullName evidence="11">Formylaminopyrimidine amidohydrolase</fullName>
    </alternativeName>
    <alternativeName>
        <fullName evidence="9">Formylaminopyrimidine deformylase</fullName>
    </alternativeName>
</protein>
<evidence type="ECO:0000313" key="13">
    <source>
        <dbReference type="EMBL" id="THG18262.1"/>
    </source>
</evidence>
<evidence type="ECO:0000256" key="4">
    <source>
        <dbReference type="ARBA" id="ARBA00022801"/>
    </source>
</evidence>
<dbReference type="Pfam" id="PF03070">
    <property type="entry name" value="TENA_THI-4"/>
    <property type="match status" value="1"/>
</dbReference>
<evidence type="ECO:0000256" key="5">
    <source>
        <dbReference type="ARBA" id="ARBA00022977"/>
    </source>
</evidence>
<reference evidence="13 14" key="1">
    <citation type="journal article" date="2018" name="Proc. Natl. Acad. Sci. U.S.A.">
        <title>Draft genome sequence of Camellia sinensis var. sinensis provides insights into the evolution of the tea genome and tea quality.</title>
        <authorList>
            <person name="Wei C."/>
            <person name="Yang H."/>
            <person name="Wang S."/>
            <person name="Zhao J."/>
            <person name="Liu C."/>
            <person name="Gao L."/>
            <person name="Xia E."/>
            <person name="Lu Y."/>
            <person name="Tai Y."/>
            <person name="She G."/>
            <person name="Sun J."/>
            <person name="Cao H."/>
            <person name="Tong W."/>
            <person name="Gao Q."/>
            <person name="Li Y."/>
            <person name="Deng W."/>
            <person name="Jiang X."/>
            <person name="Wang W."/>
            <person name="Chen Q."/>
            <person name="Zhang S."/>
            <person name="Li H."/>
            <person name="Wu J."/>
            <person name="Wang P."/>
            <person name="Li P."/>
            <person name="Shi C."/>
            <person name="Zheng F."/>
            <person name="Jian J."/>
            <person name="Huang B."/>
            <person name="Shan D."/>
            <person name="Shi M."/>
            <person name="Fang C."/>
            <person name="Yue Y."/>
            <person name="Li F."/>
            <person name="Li D."/>
            <person name="Wei S."/>
            <person name="Han B."/>
            <person name="Jiang C."/>
            <person name="Yin Y."/>
            <person name="Xia T."/>
            <person name="Zhang Z."/>
            <person name="Bennetzen J.L."/>
            <person name="Zhao S."/>
            <person name="Wan X."/>
        </authorList>
    </citation>
    <scope>NUCLEOTIDE SEQUENCE [LARGE SCALE GENOMIC DNA]</scope>
    <source>
        <strain evidence="14">cv. Shuchazao</strain>
        <tissue evidence="13">Leaf</tissue>
    </source>
</reference>
<dbReference type="InterPro" id="IPR050967">
    <property type="entry name" value="Thiamine_Salvage_TenA"/>
</dbReference>
<keyword evidence="14" id="KW-1185">Reference proteome</keyword>
<proteinExistence type="inferred from homology"/>
<dbReference type="InterPro" id="IPR016084">
    <property type="entry name" value="Haem_Oase-like_multi-hlx"/>
</dbReference>
<comment type="pathway">
    <text evidence="2">Cofactor biosynthesis; thiamine diphosphate biosynthesis.</text>
</comment>
<dbReference type="Proteomes" id="UP000306102">
    <property type="component" value="Unassembled WGS sequence"/>
</dbReference>
<gene>
    <name evidence="13" type="ORF">TEA_017206</name>
</gene>
<dbReference type="Gene3D" id="1.20.910.10">
    <property type="entry name" value="Heme oxygenase-like"/>
    <property type="match status" value="1"/>
</dbReference>
<dbReference type="GO" id="GO:0005829">
    <property type="term" value="C:cytosol"/>
    <property type="evidence" value="ECO:0007669"/>
    <property type="project" value="TreeGrafter"/>
</dbReference>
<evidence type="ECO:0000313" key="14">
    <source>
        <dbReference type="Proteomes" id="UP000306102"/>
    </source>
</evidence>
<evidence type="ECO:0000256" key="8">
    <source>
        <dbReference type="ARBA" id="ARBA00060919"/>
    </source>
</evidence>
<keyword evidence="6" id="KW-1015">Disulfide bond</keyword>
<dbReference type="SMR" id="A0A4S4EPI0"/>
<dbReference type="PANTHER" id="PTHR43198">
    <property type="entry name" value="BIFUNCTIONAL TH2 PROTEIN"/>
    <property type="match status" value="1"/>
</dbReference>
<dbReference type="STRING" id="542762.A0A4S4EPI0"/>
<dbReference type="EMBL" id="SDRB02003184">
    <property type="protein sequence ID" value="THG18262.1"/>
    <property type="molecule type" value="Genomic_DNA"/>
</dbReference>
<evidence type="ECO:0000256" key="11">
    <source>
        <dbReference type="ARBA" id="ARBA00082825"/>
    </source>
</evidence>
<keyword evidence="4" id="KW-0378">Hydrolase</keyword>
<comment type="catalytic activity">
    <reaction evidence="7">
        <text>N-formyl-4-amino-5-aminomethyl-2-methylpyrimidine + H2O = 4-amino-5-aminomethyl-2-methylpyrimidine + formate</text>
        <dbReference type="Rhea" id="RHEA:46212"/>
        <dbReference type="ChEBI" id="CHEBI:15377"/>
        <dbReference type="ChEBI" id="CHEBI:15740"/>
        <dbReference type="ChEBI" id="CHEBI:63416"/>
        <dbReference type="ChEBI" id="CHEBI:85895"/>
    </reaction>
</comment>
<dbReference type="GO" id="GO:0009228">
    <property type="term" value="P:thiamine biosynthetic process"/>
    <property type="evidence" value="ECO:0007669"/>
    <property type="project" value="UniProtKB-KW"/>
</dbReference>
<name>A0A4S4EPI0_CAMSN</name>
<accession>A0A4S4EPI0</accession>
<comment type="similarity">
    <text evidence="8">Belongs to the thiaminase-2 family.</text>
</comment>